<accession>A0A318HNZ6</accession>
<comment type="caution">
    <text evidence="2">The sequence shown here is derived from an EMBL/GenBank/DDBJ whole genome shotgun (WGS) entry which is preliminary data.</text>
</comment>
<dbReference type="AlphaFoldDB" id="A0A318HNZ6"/>
<sequence>MCMLSVFEMHSVATLLALSTKEKRKLTALRKMSGRGFPFVFREKPFGWGRICANFAIVKRERRPKGISQKRRPRPPQNYERENKIKETALVSKKLESSYKHL</sequence>
<evidence type="ECO:0000256" key="1">
    <source>
        <dbReference type="SAM" id="MobiDB-lite"/>
    </source>
</evidence>
<evidence type="ECO:0000313" key="2">
    <source>
        <dbReference type="EMBL" id="PXX15118.1"/>
    </source>
</evidence>
<proteinExistence type="predicted"/>
<feature type="region of interest" description="Disordered" evidence="1">
    <location>
        <begin position="63"/>
        <end position="84"/>
    </location>
</feature>
<gene>
    <name evidence="2" type="ORF">EJ73_02859</name>
</gene>
<reference evidence="2 3" key="1">
    <citation type="submission" date="2018-05" db="EMBL/GenBank/DDBJ databases">
        <title>Genomic Encyclopedia of Type Strains, Phase I: the one thousand microbial genomes (KMG-I) project.</title>
        <authorList>
            <person name="Kyrpides N."/>
        </authorList>
    </citation>
    <scope>NUCLEOTIDE SEQUENCE [LARGE SCALE GENOMIC DNA]</scope>
    <source>
        <strain evidence="2 3">DSM 15611</strain>
    </source>
</reference>
<keyword evidence="3" id="KW-1185">Reference proteome</keyword>
<name>A0A318HNZ6_9BACT</name>
<feature type="compositionally biased region" description="Basic residues" evidence="1">
    <location>
        <begin position="63"/>
        <end position="74"/>
    </location>
</feature>
<organism evidence="2 3">
    <name type="scientific">Hoylesella shahii DSM 15611 = JCM 12083</name>
    <dbReference type="NCBI Taxonomy" id="1122991"/>
    <lineage>
        <taxon>Bacteria</taxon>
        <taxon>Pseudomonadati</taxon>
        <taxon>Bacteroidota</taxon>
        <taxon>Bacteroidia</taxon>
        <taxon>Bacteroidales</taxon>
        <taxon>Prevotellaceae</taxon>
        <taxon>Hoylesella</taxon>
    </lineage>
</organism>
<dbReference type="EMBL" id="QJJX01000077">
    <property type="protein sequence ID" value="PXX15118.1"/>
    <property type="molecule type" value="Genomic_DNA"/>
</dbReference>
<evidence type="ECO:0000313" key="3">
    <source>
        <dbReference type="Proteomes" id="UP000248314"/>
    </source>
</evidence>
<dbReference type="Proteomes" id="UP000248314">
    <property type="component" value="Unassembled WGS sequence"/>
</dbReference>
<protein>
    <submittedName>
        <fullName evidence="2">Uncharacterized protein</fullName>
    </submittedName>
</protein>